<keyword evidence="3" id="KW-1185">Reference proteome</keyword>
<feature type="chain" id="PRO_5013168695" evidence="1">
    <location>
        <begin position="21"/>
        <end position="167"/>
    </location>
</feature>
<dbReference type="EMBL" id="JOPB01000001">
    <property type="protein sequence ID" value="OUI79482.1"/>
    <property type="molecule type" value="Genomic_DNA"/>
</dbReference>
<evidence type="ECO:0000313" key="3">
    <source>
        <dbReference type="Proteomes" id="UP000194946"/>
    </source>
</evidence>
<dbReference type="Proteomes" id="UP000194946">
    <property type="component" value="Unassembled WGS sequence"/>
</dbReference>
<protein>
    <submittedName>
        <fullName evidence="2">Uncharacterized protein</fullName>
    </submittedName>
</protein>
<comment type="caution">
    <text evidence="2">The sequence shown here is derived from an EMBL/GenBank/DDBJ whole genome shotgun (WGS) entry which is preliminary data.</text>
</comment>
<gene>
    <name evidence="2" type="ORF">HK18_02705</name>
</gene>
<proteinExistence type="predicted"/>
<feature type="signal peptide" evidence="1">
    <location>
        <begin position="1"/>
        <end position="20"/>
    </location>
</feature>
<organism evidence="2 3">
    <name type="scientific">Commensalibacter intestini</name>
    <dbReference type="NCBI Taxonomy" id="479936"/>
    <lineage>
        <taxon>Bacteria</taxon>
        <taxon>Pseudomonadati</taxon>
        <taxon>Pseudomonadota</taxon>
        <taxon>Alphaproteobacteria</taxon>
        <taxon>Acetobacterales</taxon>
        <taxon>Acetobacteraceae</taxon>
    </lineage>
</organism>
<reference evidence="3" key="1">
    <citation type="submission" date="2014-06" db="EMBL/GenBank/DDBJ databases">
        <authorList>
            <person name="Winans N.J."/>
            <person name="Newell P.D."/>
            <person name="Douglas A.E."/>
        </authorList>
    </citation>
    <scope>NUCLEOTIDE SEQUENCE [LARGE SCALE GENOMIC DNA]</scope>
    <source>
        <strain evidence="3">DmL_052</strain>
    </source>
</reference>
<keyword evidence="1" id="KW-0732">Signal</keyword>
<dbReference type="AlphaFoldDB" id="A0A251ZXV4"/>
<sequence length="167" mass="18565">MIKKIILVAAGLIFPLIASAAQPIYQLDAKDGNWSAFHYQDAQSQKVTACFALSNDLALGFKSSNDEVGLLTWSKQGTLQPKMDTRFAITVGKQHFTFTMQAMDQNMSMNRLSDQDFKHLLEALSYGQIALLEYGKNPVAVVDLSGLPNILAKFHQCIKSANFKDYK</sequence>
<evidence type="ECO:0000256" key="1">
    <source>
        <dbReference type="SAM" id="SignalP"/>
    </source>
</evidence>
<dbReference type="RefSeq" id="WP_086631794.1">
    <property type="nucleotide sequence ID" value="NZ_JOPB01000001.1"/>
</dbReference>
<evidence type="ECO:0000313" key="2">
    <source>
        <dbReference type="EMBL" id="OUI79482.1"/>
    </source>
</evidence>
<name>A0A251ZXV4_9PROT</name>
<accession>A0A251ZXV4</accession>